<feature type="domain" description="NERD" evidence="1">
    <location>
        <begin position="22"/>
        <end position="138"/>
    </location>
</feature>
<proteinExistence type="predicted"/>
<reference evidence="2" key="1">
    <citation type="submission" date="2020-08" db="EMBL/GenBank/DDBJ databases">
        <title>Genome public.</title>
        <authorList>
            <person name="Liu C."/>
            <person name="Sun Q."/>
        </authorList>
    </citation>
    <scope>NUCLEOTIDE SEQUENCE</scope>
    <source>
        <strain evidence="2">NSJ-42</strain>
    </source>
</reference>
<evidence type="ECO:0000313" key="2">
    <source>
        <dbReference type="EMBL" id="MBC5639745.1"/>
    </source>
</evidence>
<dbReference type="PROSITE" id="PS50965">
    <property type="entry name" value="NERD"/>
    <property type="match status" value="1"/>
</dbReference>
<name>A0A8I0DN38_9CLOT</name>
<accession>A0A8I0DN38</accession>
<dbReference type="EMBL" id="JACOOQ010000005">
    <property type="protein sequence ID" value="MBC5639745.1"/>
    <property type="molecule type" value="Genomic_DNA"/>
</dbReference>
<dbReference type="Pfam" id="PF08378">
    <property type="entry name" value="NERD"/>
    <property type="match status" value="1"/>
</dbReference>
<dbReference type="Proteomes" id="UP000662088">
    <property type="component" value="Unassembled WGS sequence"/>
</dbReference>
<evidence type="ECO:0000313" key="3">
    <source>
        <dbReference type="Proteomes" id="UP000662088"/>
    </source>
</evidence>
<gene>
    <name evidence="2" type="ORF">H8R92_04735</name>
</gene>
<organism evidence="2 3">
    <name type="scientific">Clostridium lentum</name>
    <dbReference type="NCBI Taxonomy" id="2763037"/>
    <lineage>
        <taxon>Bacteria</taxon>
        <taxon>Bacillati</taxon>
        <taxon>Bacillota</taxon>
        <taxon>Clostridia</taxon>
        <taxon>Eubacteriales</taxon>
        <taxon>Clostridiaceae</taxon>
        <taxon>Clostridium</taxon>
    </lineage>
</organism>
<sequence length="202" mass="24064">MIVEIIILFIISFLVKKKYLDKGKLGERSVSKRLKRLDKNKYKVINDVILKTSRGTSQIDHLVVSNYGIFVIETKNYQGWIVGGENADNWQQIIYNKKNFFRNPIKQNYGHIKAIEENLKVNNKIEYISIIVFMNRCDLKVNTTTPVVYVYDLLKEIYKYKKHVLSEEEVKITYKMLLKANKNSMYMRWKHLINVKNNMKKY</sequence>
<keyword evidence="3" id="KW-1185">Reference proteome</keyword>
<dbReference type="AlphaFoldDB" id="A0A8I0DN38"/>
<evidence type="ECO:0000259" key="1">
    <source>
        <dbReference type="PROSITE" id="PS50965"/>
    </source>
</evidence>
<protein>
    <submittedName>
        <fullName evidence="2">NERD domain-containing protein</fullName>
    </submittedName>
</protein>
<dbReference type="InterPro" id="IPR011528">
    <property type="entry name" value="NERD"/>
</dbReference>
<dbReference type="RefSeq" id="WP_186834836.1">
    <property type="nucleotide sequence ID" value="NZ_JACOOQ010000005.1"/>
</dbReference>
<comment type="caution">
    <text evidence="2">The sequence shown here is derived from an EMBL/GenBank/DDBJ whole genome shotgun (WGS) entry which is preliminary data.</text>
</comment>